<proteinExistence type="predicted"/>
<gene>
    <name evidence="2" type="ORF">EV192_10765</name>
</gene>
<dbReference type="Proteomes" id="UP000295680">
    <property type="component" value="Unassembled WGS sequence"/>
</dbReference>
<keyword evidence="3" id="KW-1185">Reference proteome</keyword>
<dbReference type="GO" id="GO:0004803">
    <property type="term" value="F:transposase activity"/>
    <property type="evidence" value="ECO:0007669"/>
    <property type="project" value="InterPro"/>
</dbReference>
<comment type="caution">
    <text evidence="2">The sequence shown here is derived from an EMBL/GenBank/DDBJ whole genome shotgun (WGS) entry which is preliminary data.</text>
</comment>
<dbReference type="Pfam" id="PF01526">
    <property type="entry name" value="DDE_Tnp_Tn3"/>
    <property type="match status" value="1"/>
</dbReference>
<dbReference type="AlphaFoldDB" id="A0A4R2J8M6"/>
<organism evidence="2 3">
    <name type="scientific">Actinocrispum wychmicini</name>
    <dbReference type="NCBI Taxonomy" id="1213861"/>
    <lineage>
        <taxon>Bacteria</taxon>
        <taxon>Bacillati</taxon>
        <taxon>Actinomycetota</taxon>
        <taxon>Actinomycetes</taxon>
        <taxon>Pseudonocardiales</taxon>
        <taxon>Pseudonocardiaceae</taxon>
        <taxon>Actinocrispum</taxon>
    </lineage>
</organism>
<sequence>MKPPPSGTTGAIRRRPNWSGAFFLDDEDRKLVKQHRGQHNQLGFSRQLATARDVGTLGMEDHLGALVLALNAVVACNTTYRNAAVGQLRAQSYPVAEEDAAWLSALIDTHLNVHGPYVFQQPHLIGPRPLHDPARPPG</sequence>
<accession>A0A4R2J8M6</accession>
<evidence type="ECO:0000259" key="1">
    <source>
        <dbReference type="Pfam" id="PF01526"/>
    </source>
</evidence>
<evidence type="ECO:0000313" key="2">
    <source>
        <dbReference type="EMBL" id="TCO55643.1"/>
    </source>
</evidence>
<dbReference type="GO" id="GO:0006313">
    <property type="term" value="P:DNA transposition"/>
    <property type="evidence" value="ECO:0007669"/>
    <property type="project" value="InterPro"/>
</dbReference>
<dbReference type="EMBL" id="SLWS01000007">
    <property type="protein sequence ID" value="TCO55643.1"/>
    <property type="molecule type" value="Genomic_DNA"/>
</dbReference>
<feature type="domain" description="Tn3 transposase DDE" evidence="1">
    <location>
        <begin position="52"/>
        <end position="117"/>
    </location>
</feature>
<name>A0A4R2J8M6_9PSEU</name>
<reference evidence="2 3" key="1">
    <citation type="submission" date="2019-03" db="EMBL/GenBank/DDBJ databases">
        <title>Genomic Encyclopedia of Type Strains, Phase IV (KMG-IV): sequencing the most valuable type-strain genomes for metagenomic binning, comparative biology and taxonomic classification.</title>
        <authorList>
            <person name="Goeker M."/>
        </authorList>
    </citation>
    <scope>NUCLEOTIDE SEQUENCE [LARGE SCALE GENOMIC DNA]</scope>
    <source>
        <strain evidence="2 3">DSM 45934</strain>
    </source>
</reference>
<evidence type="ECO:0000313" key="3">
    <source>
        <dbReference type="Proteomes" id="UP000295680"/>
    </source>
</evidence>
<dbReference type="InterPro" id="IPR002513">
    <property type="entry name" value="Tn3_Tnp_DDE_dom"/>
</dbReference>
<dbReference type="RefSeq" id="WP_165960683.1">
    <property type="nucleotide sequence ID" value="NZ_SLWS01000007.1"/>
</dbReference>
<protein>
    <submittedName>
        <fullName evidence="2">Uncharacterized protein DUF4158</fullName>
    </submittedName>
</protein>